<feature type="region of interest" description="Disordered" evidence="5">
    <location>
        <begin position="1"/>
        <end position="53"/>
    </location>
</feature>
<feature type="region of interest" description="Disordered" evidence="5">
    <location>
        <begin position="674"/>
        <end position="712"/>
    </location>
</feature>
<dbReference type="Proteomes" id="UP001177023">
    <property type="component" value="Unassembled WGS sequence"/>
</dbReference>
<dbReference type="Gene3D" id="3.30.70.330">
    <property type="match status" value="1"/>
</dbReference>
<evidence type="ECO:0000259" key="6">
    <source>
        <dbReference type="PROSITE" id="PS50102"/>
    </source>
</evidence>
<reference evidence="7" key="1">
    <citation type="submission" date="2023-06" db="EMBL/GenBank/DDBJ databases">
        <authorList>
            <person name="Delattre M."/>
        </authorList>
    </citation>
    <scope>NUCLEOTIDE SEQUENCE</scope>
    <source>
        <strain evidence="7">AF72</strain>
    </source>
</reference>
<dbReference type="SUPFAM" id="SSF54928">
    <property type="entry name" value="RNA-binding domain, RBD"/>
    <property type="match status" value="1"/>
</dbReference>
<feature type="domain" description="RRM" evidence="6">
    <location>
        <begin position="193"/>
        <end position="270"/>
    </location>
</feature>
<keyword evidence="4" id="KW-0175">Coiled coil</keyword>
<evidence type="ECO:0000256" key="4">
    <source>
        <dbReference type="SAM" id="Coils"/>
    </source>
</evidence>
<accession>A0AA36CSL9</accession>
<feature type="compositionally biased region" description="Pro residues" evidence="5">
    <location>
        <begin position="298"/>
        <end position="307"/>
    </location>
</feature>
<feature type="coiled-coil region" evidence="4">
    <location>
        <begin position="744"/>
        <end position="771"/>
    </location>
</feature>
<feature type="region of interest" description="Disordered" evidence="5">
    <location>
        <begin position="286"/>
        <end position="313"/>
    </location>
</feature>
<dbReference type="GO" id="GO:0005634">
    <property type="term" value="C:nucleus"/>
    <property type="evidence" value="ECO:0007669"/>
    <property type="project" value="UniProtKB-SubCell"/>
</dbReference>
<dbReference type="InterPro" id="IPR012677">
    <property type="entry name" value="Nucleotide-bd_a/b_plait_sf"/>
</dbReference>
<dbReference type="Pfam" id="PF17780">
    <property type="entry name" value="OCRE"/>
    <property type="match status" value="1"/>
</dbReference>
<keyword evidence="3" id="KW-0694">RNA-binding</keyword>
<dbReference type="PANTHER" id="PTHR13948">
    <property type="entry name" value="RNA-BINDING PROTEIN"/>
    <property type="match status" value="1"/>
</dbReference>
<feature type="region of interest" description="Disordered" evidence="5">
    <location>
        <begin position="427"/>
        <end position="447"/>
    </location>
</feature>
<dbReference type="PROSITE" id="PS50102">
    <property type="entry name" value="RRM"/>
    <property type="match status" value="1"/>
</dbReference>
<evidence type="ECO:0000256" key="5">
    <source>
        <dbReference type="SAM" id="MobiDB-lite"/>
    </source>
</evidence>
<evidence type="ECO:0000313" key="7">
    <source>
        <dbReference type="EMBL" id="CAJ0573576.1"/>
    </source>
</evidence>
<evidence type="ECO:0000256" key="1">
    <source>
        <dbReference type="ARBA" id="ARBA00004123"/>
    </source>
</evidence>
<keyword evidence="8" id="KW-1185">Reference proteome</keyword>
<dbReference type="InterPro" id="IPR035979">
    <property type="entry name" value="RBD_domain_sf"/>
</dbReference>
<dbReference type="PANTHER" id="PTHR13948:SF3">
    <property type="entry name" value="FI21118P1"/>
    <property type="match status" value="1"/>
</dbReference>
<evidence type="ECO:0000256" key="3">
    <source>
        <dbReference type="PROSITE-ProRule" id="PRU00176"/>
    </source>
</evidence>
<dbReference type="EMBL" id="CATQJA010002620">
    <property type="protein sequence ID" value="CAJ0573576.1"/>
    <property type="molecule type" value="Genomic_DNA"/>
</dbReference>
<dbReference type="InterPro" id="IPR000504">
    <property type="entry name" value="RRM_dom"/>
</dbReference>
<dbReference type="GO" id="GO:0003723">
    <property type="term" value="F:RNA binding"/>
    <property type="evidence" value="ECO:0007669"/>
    <property type="project" value="UniProtKB-UniRule"/>
</dbReference>
<keyword evidence="2" id="KW-0539">Nucleus</keyword>
<gene>
    <name evidence="7" type="ORF">MSPICULIGERA_LOCUS11931</name>
</gene>
<dbReference type="AlphaFoldDB" id="A0AA36CSL9"/>
<feature type="non-terminal residue" evidence="7">
    <location>
        <position position="1"/>
    </location>
</feature>
<dbReference type="InterPro" id="IPR041591">
    <property type="entry name" value="OCRE"/>
</dbReference>
<organism evidence="7 8">
    <name type="scientific">Mesorhabditis spiculigera</name>
    <dbReference type="NCBI Taxonomy" id="96644"/>
    <lineage>
        <taxon>Eukaryota</taxon>
        <taxon>Metazoa</taxon>
        <taxon>Ecdysozoa</taxon>
        <taxon>Nematoda</taxon>
        <taxon>Chromadorea</taxon>
        <taxon>Rhabditida</taxon>
        <taxon>Rhabditina</taxon>
        <taxon>Rhabditomorpha</taxon>
        <taxon>Rhabditoidea</taxon>
        <taxon>Rhabditidae</taxon>
        <taxon>Mesorhabditinae</taxon>
        <taxon>Mesorhabditis</taxon>
    </lineage>
</organism>
<feature type="compositionally biased region" description="Low complexity" evidence="5">
    <location>
        <begin position="556"/>
        <end position="567"/>
    </location>
</feature>
<evidence type="ECO:0000313" key="8">
    <source>
        <dbReference type="Proteomes" id="UP001177023"/>
    </source>
</evidence>
<feature type="compositionally biased region" description="Basic and acidic residues" evidence="5">
    <location>
        <begin position="614"/>
        <end position="636"/>
    </location>
</feature>
<evidence type="ECO:0000256" key="2">
    <source>
        <dbReference type="ARBA" id="ARBA00023242"/>
    </source>
</evidence>
<sequence>MPHPERHYAADPRYRDSRDNEDPRLYDRGDIRKRSIAETEQHDPREGTSKREKLERISTVIQINGLYFNTDLDRLKSSLRDWCHSPTVRIQTAYRQTGERGPPRIIGYADIGSVDAVRRWMSTSKGEIRWYDGSVFQCETLKPFSDSATWTCALCSSIVSSSQDACLKCSTIRLESENLHMLGLPLVGTVPTDTLLLRDLPKGITGQRIADSLSRVASLVPITHIHLAKSKKFAFVQLREISHAEMLLECFKQAPLVIDSRTICIAFCSQSYPEWKAAQENVTQPVAASDTWRTPANEPRPPGPAPAVPSALPAYSTPTNVQRPPSVISPLLHGVPRFDPSQPPPCFLPMPDLSRPPPMIFNAPNVAMAPPTISPGIVGAVPQSPMIMGQPLHQAPPFPQQVAPFTQQAPYLSAPIHPHLAAVPPHTLSQQTSAPPGFTTTQPQPHPTINYAVPPPQTSQPPPEGPPAGGVIGQVTTPHGTFPKYVTPDPTKFVDEPKSGYKIDPATLFYYDVVSQNYYVSALKKWCYWDAQHSTYLPTETKSAVQNSVSEAPTQAAAAPGEIPAEIRNPAPDRAAEAPGAKYVGDRNTEASYLQQMRERPTEPPAAQSAEPQKSAEEITKEMQRWARKQEKERAKISITLTKKPDPAGNNKVATNGRNSDVGAKILEKMQNPLKHPDLDSSDEEEALPAPVASQLSAAKTASVDEPPPSNTLTAQMARELMERGLVDRESKTCQLCHRAFTTVEVLDKHVERSELHRANLEEKRREWSRDYVRSMMDASDGQ</sequence>
<dbReference type="GO" id="GO:0000398">
    <property type="term" value="P:mRNA splicing, via spliceosome"/>
    <property type="evidence" value="ECO:0007669"/>
    <property type="project" value="TreeGrafter"/>
</dbReference>
<protein>
    <recommendedName>
        <fullName evidence="6">RRM domain-containing protein</fullName>
    </recommendedName>
</protein>
<comment type="caution">
    <text evidence="7">The sequence shown here is derived from an EMBL/GenBank/DDBJ whole genome shotgun (WGS) entry which is preliminary data.</text>
</comment>
<comment type="subcellular location">
    <subcellularLocation>
        <location evidence="1">Nucleus</location>
    </subcellularLocation>
</comment>
<name>A0AA36CSL9_9BILA</name>
<feature type="region of interest" description="Disordered" evidence="5">
    <location>
        <begin position="547"/>
        <end position="658"/>
    </location>
</feature>
<proteinExistence type="predicted"/>
<feature type="compositionally biased region" description="Polar residues" evidence="5">
    <location>
        <begin position="427"/>
        <end position="443"/>
    </location>
</feature>